<evidence type="ECO:0000313" key="3">
    <source>
        <dbReference type="Proteomes" id="UP001232750"/>
    </source>
</evidence>
<protein>
    <recommendedName>
        <fullName evidence="4">Zinc-ribbon domain-containing protein</fullName>
    </recommendedName>
</protein>
<dbReference type="EMBL" id="JASJEU010000013">
    <property type="protein sequence ID" value="MDJ1650450.1"/>
    <property type="molecule type" value="Genomic_DNA"/>
</dbReference>
<name>A0ABT7DQL5_9ACTN</name>
<dbReference type="Proteomes" id="UP001232750">
    <property type="component" value="Unassembled WGS sequence"/>
</dbReference>
<comment type="caution">
    <text evidence="2">The sequence shown here is derived from an EMBL/GenBank/DDBJ whole genome shotgun (WGS) entry which is preliminary data.</text>
</comment>
<proteinExistence type="predicted"/>
<gene>
    <name evidence="2" type="ORF">QNJ86_06535</name>
</gene>
<accession>A0ABT7DQL5</accession>
<keyword evidence="3" id="KW-1185">Reference proteome</keyword>
<dbReference type="Gene3D" id="4.10.1060.50">
    <property type="match status" value="1"/>
</dbReference>
<feature type="compositionally biased region" description="Low complexity" evidence="1">
    <location>
        <begin position="40"/>
        <end position="70"/>
    </location>
</feature>
<reference evidence="2 3" key="1">
    <citation type="submission" date="2023-05" db="EMBL/GenBank/DDBJ databases">
        <title>Gordonibacter KGMB12511T sp. nov., isolated from faeces of healthy Korean.</title>
        <authorList>
            <person name="Kim H.S."/>
            <person name="Kim J.-S."/>
            <person name="Suh M.K."/>
            <person name="Eom M.K."/>
            <person name="Do H.E."/>
            <person name="Lee J.-S."/>
        </authorList>
    </citation>
    <scope>NUCLEOTIDE SEQUENCE [LARGE SCALE GENOMIC DNA]</scope>
    <source>
        <strain evidence="2 3">KGMB12511</strain>
    </source>
</reference>
<sequence length="79" mass="7819">MCFRPPSFDEMMKKCPECGTFNPPENEKCKKCGAELPASDVAGTGADAGAPVPGAPKAPGAPAAPSAPKAPGAPKPPTA</sequence>
<organism evidence="2 3">
    <name type="scientific">Gordonibacter faecis</name>
    <dbReference type="NCBI Taxonomy" id="3047475"/>
    <lineage>
        <taxon>Bacteria</taxon>
        <taxon>Bacillati</taxon>
        <taxon>Actinomycetota</taxon>
        <taxon>Coriobacteriia</taxon>
        <taxon>Eggerthellales</taxon>
        <taxon>Eggerthellaceae</taxon>
        <taxon>Gordonibacter</taxon>
    </lineage>
</organism>
<dbReference type="RefSeq" id="WP_283831802.1">
    <property type="nucleotide sequence ID" value="NZ_JASJEU010000013.1"/>
</dbReference>
<evidence type="ECO:0008006" key="4">
    <source>
        <dbReference type="Google" id="ProtNLM"/>
    </source>
</evidence>
<feature type="region of interest" description="Disordered" evidence="1">
    <location>
        <begin position="40"/>
        <end position="79"/>
    </location>
</feature>
<dbReference type="InterPro" id="IPR038587">
    <property type="entry name" value="Ribosomal_eL40_sf"/>
</dbReference>
<evidence type="ECO:0000313" key="2">
    <source>
        <dbReference type="EMBL" id="MDJ1650450.1"/>
    </source>
</evidence>
<evidence type="ECO:0000256" key="1">
    <source>
        <dbReference type="SAM" id="MobiDB-lite"/>
    </source>
</evidence>